<evidence type="ECO:0000313" key="2">
    <source>
        <dbReference type="Proteomes" id="UP000215355"/>
    </source>
</evidence>
<proteinExistence type="predicted"/>
<gene>
    <name evidence="1" type="ORF">SAMEA4412673_02277</name>
</gene>
<dbReference type="KEGG" id="smiz:4412673_02277"/>
<sequence>MEIKVITGSVDVHSNEKYTGGIKIEAKIKAYIAENNIKDIKNVLPVQVQWVKDSNAYYTLFYSVTLIL</sequence>
<dbReference type="EMBL" id="LT906468">
    <property type="protein sequence ID" value="SNV51113.1"/>
    <property type="molecule type" value="Genomic_DNA"/>
</dbReference>
<evidence type="ECO:0000313" key="1">
    <source>
        <dbReference type="EMBL" id="SNV51113.1"/>
    </source>
</evidence>
<dbReference type="RefSeq" id="WP_093096848.1">
    <property type="nucleotide sequence ID" value="NZ_FNGK01000001.1"/>
</dbReference>
<accession>A0AAJ5C0H8</accession>
<dbReference type="Proteomes" id="UP000215355">
    <property type="component" value="Chromosome 1"/>
</dbReference>
<reference evidence="1 2" key="1">
    <citation type="submission" date="2017-06" db="EMBL/GenBank/DDBJ databases">
        <authorList>
            <consortium name="Pathogen Informatics"/>
        </authorList>
    </citation>
    <scope>NUCLEOTIDE SEQUENCE [LARGE SCALE GENOMIC DNA]</scope>
    <source>
        <strain evidence="1 2">NCTC12149</strain>
    </source>
</reference>
<dbReference type="AlphaFoldDB" id="A0AAJ5C0H8"/>
<organism evidence="1 2">
    <name type="scientific">Sphingobacterium mizutaii</name>
    <dbReference type="NCBI Taxonomy" id="1010"/>
    <lineage>
        <taxon>Bacteria</taxon>
        <taxon>Pseudomonadati</taxon>
        <taxon>Bacteroidota</taxon>
        <taxon>Sphingobacteriia</taxon>
        <taxon>Sphingobacteriales</taxon>
        <taxon>Sphingobacteriaceae</taxon>
        <taxon>Sphingobacterium</taxon>
    </lineage>
</organism>
<protein>
    <submittedName>
        <fullName evidence="1">Uncharacterized protein</fullName>
    </submittedName>
</protein>
<name>A0AAJ5C0H8_9SPHI</name>